<dbReference type="AlphaFoldDB" id="A0A2D0KF33"/>
<dbReference type="InterPro" id="IPR027417">
    <property type="entry name" value="P-loop_NTPase"/>
</dbReference>
<dbReference type="InterPro" id="IPR006944">
    <property type="entry name" value="Phage/GTA_portal"/>
</dbReference>
<dbReference type="PANTHER" id="PTHR41287">
    <property type="match status" value="1"/>
</dbReference>
<name>A0A2D0KF33_9GAMM</name>
<proteinExistence type="predicted"/>
<dbReference type="Pfam" id="PF20441">
    <property type="entry name" value="TerL_nuclease"/>
    <property type="match status" value="1"/>
</dbReference>
<dbReference type="PANTHER" id="PTHR41287:SF1">
    <property type="entry name" value="PROTEIN YMFN"/>
    <property type="match status" value="1"/>
</dbReference>
<dbReference type="InterPro" id="IPR046462">
    <property type="entry name" value="TerL_nuclease"/>
</dbReference>
<gene>
    <name evidence="2" type="ORF">Xish_01194</name>
</gene>
<comment type="caution">
    <text evidence="2">The sequence shown here is derived from an EMBL/GenBank/DDBJ whole genome shotgun (WGS) entry which is preliminary data.</text>
</comment>
<sequence length="630" mass="70742">MWPFKRKAAETRSVSIDEFLSLAGISNTKSGEHVSPSTAEGLPAVMNAVTVISEAVATMPCYLYRVQHQNGKESREWLSDHPVDYLLNECPNDCQTPFQFKRTLMRHCLLNGNAYAVIVWGKEGQSLHPYPPSAVVAQRLSDHRFAYTITEPYSGKAKTYLQEEVLHLRYATEDGFLGRSPVTICRETLGLGLAQQRHGSSIMKEGMMAAGVIKSAEWLDARQMCLLSKPLKKRVSIQQHKVTYTKSNSLLKPLAAKAATIEGTNPSLAIVDEYHLHPDNAVYSALELGMGARPEGILFAITTAGSNVISACKQHYDYCCQILDGEEQNESLFALIYELDDENEIDDEALWIKANPNLDVSVDSAALHDTIQKARGIPSQWTEMLTKRFNIWCQGETPWMGEGAWKGCQSDYDENDLKGLECYAGLDLSSTGDITSICYTFPVDNELLLLTRHYLPEAQLQNPANKNRAVYRQWAQMGWIRTTTGDCIDYDRISDDILKDSQHFDIKLVGFDTWNATHLRTQLQGAGLDVEPFPQTYMRYSPVAKSAEVFVNRKVIRHNGDPVLSWAMSNVVMETDANANIKPNKKKSANKIDPAIAFLMSFGTWQVEHEEFAFSLSNEQQRRLDNFDGI</sequence>
<dbReference type="EMBL" id="NJAK01000001">
    <property type="protein sequence ID" value="PHM62031.1"/>
    <property type="molecule type" value="Genomic_DNA"/>
</dbReference>
<accession>A0A2D0KF33</accession>
<evidence type="ECO:0000313" key="2">
    <source>
        <dbReference type="EMBL" id="PHM62031.1"/>
    </source>
</evidence>
<dbReference type="Proteomes" id="UP000222168">
    <property type="component" value="Unassembled WGS sequence"/>
</dbReference>
<reference evidence="2 3" key="1">
    <citation type="journal article" date="2017" name="Nat. Microbiol.">
        <title>Natural product diversity associated with the nematode symbionts Photorhabdus and Xenorhabdus.</title>
        <authorList>
            <person name="Tobias N.J."/>
            <person name="Wolff H."/>
            <person name="Djahanschiri B."/>
            <person name="Grundmann F."/>
            <person name="Kronenwerth M."/>
            <person name="Shi Y.M."/>
            <person name="Simonyi S."/>
            <person name="Grun P."/>
            <person name="Shapiro-Ilan D."/>
            <person name="Pidot S.J."/>
            <person name="Stinear T.P."/>
            <person name="Ebersberger I."/>
            <person name="Bode H.B."/>
        </authorList>
    </citation>
    <scope>NUCLEOTIDE SEQUENCE [LARGE SCALE GENOMIC DNA]</scope>
    <source>
        <strain evidence="2 3">DSM 22670</strain>
    </source>
</reference>
<feature type="domain" description="Terminase large subunit-like endonuclease" evidence="1">
    <location>
        <begin position="328"/>
        <end position="609"/>
    </location>
</feature>
<dbReference type="InterPro" id="IPR005021">
    <property type="entry name" value="Terminase_largesu-like"/>
</dbReference>
<organism evidence="2 3">
    <name type="scientific">Xenorhabdus ishibashii</name>
    <dbReference type="NCBI Taxonomy" id="1034471"/>
    <lineage>
        <taxon>Bacteria</taxon>
        <taxon>Pseudomonadati</taxon>
        <taxon>Pseudomonadota</taxon>
        <taxon>Gammaproteobacteria</taxon>
        <taxon>Enterobacterales</taxon>
        <taxon>Morganellaceae</taxon>
        <taxon>Xenorhabdus</taxon>
    </lineage>
</organism>
<evidence type="ECO:0000259" key="1">
    <source>
        <dbReference type="Pfam" id="PF20441"/>
    </source>
</evidence>
<protein>
    <submittedName>
        <fullName evidence="2">Terminase</fullName>
    </submittedName>
</protein>
<dbReference type="Gene3D" id="3.40.50.300">
    <property type="entry name" value="P-loop containing nucleotide triphosphate hydrolases"/>
    <property type="match status" value="1"/>
</dbReference>
<keyword evidence="3" id="KW-1185">Reference proteome</keyword>
<dbReference type="GO" id="GO:0004519">
    <property type="term" value="F:endonuclease activity"/>
    <property type="evidence" value="ECO:0007669"/>
    <property type="project" value="InterPro"/>
</dbReference>
<evidence type="ECO:0000313" key="3">
    <source>
        <dbReference type="Proteomes" id="UP000222168"/>
    </source>
</evidence>
<dbReference type="Pfam" id="PF04860">
    <property type="entry name" value="Phage_portal"/>
    <property type="match status" value="1"/>
</dbReference>